<feature type="signal peptide" evidence="7">
    <location>
        <begin position="1"/>
        <end position="19"/>
    </location>
</feature>
<keyword evidence="2" id="KW-0134">Cell wall</keyword>
<dbReference type="GO" id="GO:0005886">
    <property type="term" value="C:plasma membrane"/>
    <property type="evidence" value="ECO:0007669"/>
    <property type="project" value="TreeGrafter"/>
</dbReference>
<dbReference type="EMBL" id="NAJL01000082">
    <property type="protein sequence ID" value="TKA22190.1"/>
    <property type="molecule type" value="Genomic_DNA"/>
</dbReference>
<evidence type="ECO:0000256" key="2">
    <source>
        <dbReference type="ARBA" id="ARBA00022512"/>
    </source>
</evidence>
<feature type="region of interest" description="Disordered" evidence="6">
    <location>
        <begin position="348"/>
        <end position="382"/>
    </location>
</feature>
<dbReference type="InterPro" id="IPR036941">
    <property type="entry name" value="Rcpt_L-dom_sf"/>
</dbReference>
<dbReference type="Pfam" id="PF12454">
    <property type="entry name" value="Ecm33"/>
    <property type="match status" value="1"/>
</dbReference>
<evidence type="ECO:0000256" key="5">
    <source>
        <dbReference type="ARBA" id="ARBA00023180"/>
    </source>
</evidence>
<protein>
    <recommendedName>
        <fullName evidence="10">GPI-anchored cell wall organization protein Ecm33</fullName>
    </recommendedName>
</protein>
<proteinExistence type="predicted"/>
<keyword evidence="5" id="KW-0325">Glycoprotein</keyword>
<evidence type="ECO:0000313" key="9">
    <source>
        <dbReference type="Proteomes" id="UP000308549"/>
    </source>
</evidence>
<evidence type="ECO:0000256" key="4">
    <source>
        <dbReference type="ARBA" id="ARBA00022729"/>
    </source>
</evidence>
<comment type="subcellular location">
    <subcellularLocation>
        <location evidence="1">Secreted</location>
        <location evidence="1">Cell wall</location>
    </subcellularLocation>
</comment>
<evidence type="ECO:0000256" key="3">
    <source>
        <dbReference type="ARBA" id="ARBA00022525"/>
    </source>
</evidence>
<dbReference type="GO" id="GO:0009277">
    <property type="term" value="C:fungal-type cell wall"/>
    <property type="evidence" value="ECO:0007669"/>
    <property type="project" value="TreeGrafter"/>
</dbReference>
<evidence type="ECO:0000313" key="8">
    <source>
        <dbReference type="EMBL" id="TKA22190.1"/>
    </source>
</evidence>
<keyword evidence="4 7" id="KW-0732">Signal</keyword>
<dbReference type="GO" id="GO:0009986">
    <property type="term" value="C:cell surface"/>
    <property type="evidence" value="ECO:0007669"/>
    <property type="project" value="TreeGrafter"/>
</dbReference>
<accession>A0A4U0TK14</accession>
<keyword evidence="3" id="KW-0964">Secreted</keyword>
<dbReference type="SUPFAM" id="SSF52058">
    <property type="entry name" value="L domain-like"/>
    <property type="match status" value="2"/>
</dbReference>
<comment type="caution">
    <text evidence="8">The sequence shown here is derived from an EMBL/GenBank/DDBJ whole genome shotgun (WGS) entry which is preliminary data.</text>
</comment>
<dbReference type="OrthoDB" id="536881at2759"/>
<feature type="chain" id="PRO_5020655890" description="GPI-anchored cell wall organization protein Ecm33" evidence="7">
    <location>
        <begin position="20"/>
        <end position="406"/>
    </location>
</feature>
<dbReference type="InterPro" id="IPR051648">
    <property type="entry name" value="CWI-Assembly_Regulator"/>
</dbReference>
<organism evidence="8 9">
    <name type="scientific">Salinomyces thailandicus</name>
    <dbReference type="NCBI Taxonomy" id="706561"/>
    <lineage>
        <taxon>Eukaryota</taxon>
        <taxon>Fungi</taxon>
        <taxon>Dikarya</taxon>
        <taxon>Ascomycota</taxon>
        <taxon>Pezizomycotina</taxon>
        <taxon>Dothideomycetes</taxon>
        <taxon>Dothideomycetidae</taxon>
        <taxon>Mycosphaerellales</taxon>
        <taxon>Teratosphaeriaceae</taxon>
        <taxon>Salinomyces</taxon>
    </lineage>
</organism>
<evidence type="ECO:0000256" key="6">
    <source>
        <dbReference type="SAM" id="MobiDB-lite"/>
    </source>
</evidence>
<name>A0A4U0TK14_9PEZI</name>
<keyword evidence="9" id="KW-1185">Reference proteome</keyword>
<dbReference type="PANTHER" id="PTHR31018">
    <property type="entry name" value="SPORULATION-SPECIFIC PROTEIN-RELATED"/>
    <property type="match status" value="1"/>
</dbReference>
<evidence type="ECO:0000256" key="7">
    <source>
        <dbReference type="SAM" id="SignalP"/>
    </source>
</evidence>
<dbReference type="PANTHER" id="PTHR31018:SF3">
    <property type="entry name" value="RECEPTOR PROTEIN-TYROSINE KINASE"/>
    <property type="match status" value="1"/>
</dbReference>
<dbReference type="Gene3D" id="3.80.20.20">
    <property type="entry name" value="Receptor L-domain"/>
    <property type="match status" value="2"/>
</dbReference>
<gene>
    <name evidence="8" type="ORF">B0A50_08356</name>
</gene>
<sequence>MAAMKYFVPALAVAGRAAAQCSVAATSTIQNAGDASALASCSTFSGSIAIATGTTGEIAIDGVQEITGSLSATNVEELTGITGDSLETIGGTFNLDTVQILSTLNFPRLTDVRAIEWNALAGLQGLVFTSGIQMASTLSIQNTQLNTLDGINLQTAETVYIANNDYLNDITMQIGNVSDSLVLTSNGRNVSANFPNLIWGNVMTFRNCSTVSVPSLASTNGSLGFYSNFFQSLVAPNLTMVGGDLSFANNDDMTNITMPQLQTVTGGLQIANNTELNAIGFSSLETVGGAVSFVGSYETVSLPELSNVRGAFRLASTSDISSACTKFRAMHGNSGVIRGNFVCRSGSGSSGTSTSNGDDSSDGGSSSSSSSGSSSSSTDGTSGASTVYVSGATALMGVVAAIFGML</sequence>
<evidence type="ECO:0008006" key="10">
    <source>
        <dbReference type="Google" id="ProtNLM"/>
    </source>
</evidence>
<evidence type="ECO:0000256" key="1">
    <source>
        <dbReference type="ARBA" id="ARBA00004191"/>
    </source>
</evidence>
<dbReference type="GO" id="GO:0031505">
    <property type="term" value="P:fungal-type cell wall organization"/>
    <property type="evidence" value="ECO:0007669"/>
    <property type="project" value="TreeGrafter"/>
</dbReference>
<reference evidence="8 9" key="1">
    <citation type="submission" date="2017-03" db="EMBL/GenBank/DDBJ databases">
        <title>Genomes of endolithic fungi from Antarctica.</title>
        <authorList>
            <person name="Coleine C."/>
            <person name="Masonjones S."/>
            <person name="Stajich J.E."/>
        </authorList>
    </citation>
    <scope>NUCLEOTIDE SEQUENCE [LARGE SCALE GENOMIC DNA]</scope>
    <source>
        <strain evidence="8 9">CCFEE 6315</strain>
    </source>
</reference>
<dbReference type="Proteomes" id="UP000308549">
    <property type="component" value="Unassembled WGS sequence"/>
</dbReference>
<dbReference type="AlphaFoldDB" id="A0A4U0TK14"/>